<reference evidence="6 7" key="1">
    <citation type="submission" date="2021-12" db="EMBL/GenBank/DDBJ databases">
        <title>Genome sequence of Kibdelosporangium philippinense ATCC 49844.</title>
        <authorList>
            <person name="Fedorov E.A."/>
            <person name="Omeragic M."/>
            <person name="Shalygina K.F."/>
            <person name="Maclea K.S."/>
        </authorList>
    </citation>
    <scope>NUCLEOTIDE SEQUENCE [LARGE SCALE GENOMIC DNA]</scope>
    <source>
        <strain evidence="6 7">ATCC 49844</strain>
    </source>
</reference>
<evidence type="ECO:0000256" key="3">
    <source>
        <dbReference type="ARBA" id="ARBA00023163"/>
    </source>
</evidence>
<evidence type="ECO:0000256" key="1">
    <source>
        <dbReference type="ARBA" id="ARBA00023015"/>
    </source>
</evidence>
<dbReference type="SUPFAM" id="SSF46785">
    <property type="entry name" value="Winged helix' DNA-binding domain"/>
    <property type="match status" value="1"/>
</dbReference>
<dbReference type="InterPro" id="IPR014757">
    <property type="entry name" value="Tscrpt_reg_IclR_C"/>
</dbReference>
<evidence type="ECO:0000256" key="2">
    <source>
        <dbReference type="ARBA" id="ARBA00023125"/>
    </source>
</evidence>
<dbReference type="InterPro" id="IPR050707">
    <property type="entry name" value="HTH_MetabolicPath_Reg"/>
</dbReference>
<dbReference type="SMART" id="SM00346">
    <property type="entry name" value="HTH_ICLR"/>
    <property type="match status" value="1"/>
</dbReference>
<dbReference type="RefSeq" id="WP_233722679.1">
    <property type="nucleotide sequence ID" value="NZ_JAJVCN010000001.1"/>
</dbReference>
<keyword evidence="1" id="KW-0805">Transcription regulation</keyword>
<dbReference type="Pfam" id="PF09339">
    <property type="entry name" value="HTH_IclR"/>
    <property type="match status" value="1"/>
</dbReference>
<keyword evidence="2" id="KW-0238">DNA-binding</keyword>
<evidence type="ECO:0000259" key="5">
    <source>
        <dbReference type="PROSITE" id="PS51078"/>
    </source>
</evidence>
<evidence type="ECO:0000313" key="6">
    <source>
        <dbReference type="EMBL" id="MCE7001618.1"/>
    </source>
</evidence>
<evidence type="ECO:0000313" key="7">
    <source>
        <dbReference type="Proteomes" id="UP001521150"/>
    </source>
</evidence>
<feature type="domain" description="HTH iclR-type" evidence="4">
    <location>
        <begin position="7"/>
        <end position="68"/>
    </location>
</feature>
<dbReference type="PANTHER" id="PTHR30136">
    <property type="entry name" value="HELIX-TURN-HELIX TRANSCRIPTIONAL REGULATOR, ICLR FAMILY"/>
    <property type="match status" value="1"/>
</dbReference>
<keyword evidence="7" id="KW-1185">Reference proteome</keyword>
<dbReference type="EMBL" id="JAJVCN010000001">
    <property type="protein sequence ID" value="MCE7001618.1"/>
    <property type="molecule type" value="Genomic_DNA"/>
</dbReference>
<dbReference type="PROSITE" id="PS51078">
    <property type="entry name" value="ICLR_ED"/>
    <property type="match status" value="1"/>
</dbReference>
<dbReference type="InterPro" id="IPR036388">
    <property type="entry name" value="WH-like_DNA-bd_sf"/>
</dbReference>
<gene>
    <name evidence="6" type="ORF">LWC34_01995</name>
</gene>
<proteinExistence type="predicted"/>
<dbReference type="InterPro" id="IPR005471">
    <property type="entry name" value="Tscrpt_reg_IclR_N"/>
</dbReference>
<accession>A0ABS8Z3N3</accession>
<sequence>MKPATGEPVVDRVFRILSSFERHETGLSLTSLSAQAGLPKSTTLRLIRRLVEWGALERAEDGTYAIGLRLFEIAALAPRGHGLRAVALPYMDDLLRETGHHVLLAVRDGSEAVAVERLSAHGAVHVAYRIGGRMPLPQTGVGLVLLAYAPAEVQEALFAREATVDLRRLTAKIRREGVALNKRMGSDPTASIAAPIVGSREEVVAAVSVIVPVGSLCTSAMRPAVASAARAIGREIQRTRN</sequence>
<organism evidence="6 7">
    <name type="scientific">Kibdelosporangium philippinense</name>
    <dbReference type="NCBI Taxonomy" id="211113"/>
    <lineage>
        <taxon>Bacteria</taxon>
        <taxon>Bacillati</taxon>
        <taxon>Actinomycetota</taxon>
        <taxon>Actinomycetes</taxon>
        <taxon>Pseudonocardiales</taxon>
        <taxon>Pseudonocardiaceae</taxon>
        <taxon>Kibdelosporangium</taxon>
    </lineage>
</organism>
<protein>
    <submittedName>
        <fullName evidence="6">IclR family transcriptional regulator</fullName>
    </submittedName>
</protein>
<dbReference type="PANTHER" id="PTHR30136:SF24">
    <property type="entry name" value="HTH-TYPE TRANSCRIPTIONAL REPRESSOR ALLR"/>
    <property type="match status" value="1"/>
</dbReference>
<evidence type="ECO:0000259" key="4">
    <source>
        <dbReference type="PROSITE" id="PS51077"/>
    </source>
</evidence>
<name>A0ABS8Z3N3_9PSEU</name>
<comment type="caution">
    <text evidence="6">The sequence shown here is derived from an EMBL/GenBank/DDBJ whole genome shotgun (WGS) entry which is preliminary data.</text>
</comment>
<dbReference type="Pfam" id="PF01614">
    <property type="entry name" value="IclR_C"/>
    <property type="match status" value="1"/>
</dbReference>
<keyword evidence="3" id="KW-0804">Transcription</keyword>
<dbReference type="InterPro" id="IPR036390">
    <property type="entry name" value="WH_DNA-bd_sf"/>
</dbReference>
<dbReference type="InterPro" id="IPR029016">
    <property type="entry name" value="GAF-like_dom_sf"/>
</dbReference>
<dbReference type="SUPFAM" id="SSF55781">
    <property type="entry name" value="GAF domain-like"/>
    <property type="match status" value="1"/>
</dbReference>
<dbReference type="PROSITE" id="PS51077">
    <property type="entry name" value="HTH_ICLR"/>
    <property type="match status" value="1"/>
</dbReference>
<dbReference type="Gene3D" id="3.30.450.40">
    <property type="match status" value="1"/>
</dbReference>
<dbReference type="Proteomes" id="UP001521150">
    <property type="component" value="Unassembled WGS sequence"/>
</dbReference>
<dbReference type="Gene3D" id="1.10.10.10">
    <property type="entry name" value="Winged helix-like DNA-binding domain superfamily/Winged helix DNA-binding domain"/>
    <property type="match status" value="1"/>
</dbReference>
<feature type="domain" description="IclR-ED" evidence="5">
    <location>
        <begin position="69"/>
        <end position="241"/>
    </location>
</feature>